<evidence type="ECO:0000313" key="3">
    <source>
        <dbReference type="Proteomes" id="UP000223968"/>
    </source>
</evidence>
<gene>
    <name evidence="2" type="ORF">AJ79_00070</name>
</gene>
<accession>A0A2B7YBX4</accession>
<organism evidence="2 3">
    <name type="scientific">Helicocarpus griseus UAMH5409</name>
    <dbReference type="NCBI Taxonomy" id="1447875"/>
    <lineage>
        <taxon>Eukaryota</taxon>
        <taxon>Fungi</taxon>
        <taxon>Dikarya</taxon>
        <taxon>Ascomycota</taxon>
        <taxon>Pezizomycotina</taxon>
        <taxon>Eurotiomycetes</taxon>
        <taxon>Eurotiomycetidae</taxon>
        <taxon>Onygenales</taxon>
        <taxon>Ajellomycetaceae</taxon>
        <taxon>Helicocarpus</taxon>
    </lineage>
</organism>
<evidence type="ECO:0000256" key="1">
    <source>
        <dbReference type="SAM" id="MobiDB-lite"/>
    </source>
</evidence>
<comment type="caution">
    <text evidence="2">The sequence shown here is derived from an EMBL/GenBank/DDBJ whole genome shotgun (WGS) entry which is preliminary data.</text>
</comment>
<sequence length="111" mass="12255">MATHKTTSPSSDTDSMLHPMSSGGSDDASRHGHPDPQHPQGFTGLVDQKGIASERENQKRERHPGEDRSFANRKPGADSVWKEWLNNAIDLWVNTCFPRKIGSGEFSKGNI</sequence>
<dbReference type="OrthoDB" id="4504900at2759"/>
<name>A0A2B7YBX4_9EURO</name>
<feature type="compositionally biased region" description="Polar residues" evidence="1">
    <location>
        <begin position="1"/>
        <end position="14"/>
    </location>
</feature>
<reference evidence="2 3" key="1">
    <citation type="submission" date="2017-10" db="EMBL/GenBank/DDBJ databases">
        <title>Comparative genomics in systemic dimorphic fungi from Ajellomycetaceae.</title>
        <authorList>
            <person name="Munoz J.F."/>
            <person name="Mcewen J.G."/>
            <person name="Clay O.K."/>
            <person name="Cuomo C.A."/>
        </authorList>
    </citation>
    <scope>NUCLEOTIDE SEQUENCE [LARGE SCALE GENOMIC DNA]</scope>
    <source>
        <strain evidence="2 3">UAMH5409</strain>
    </source>
</reference>
<feature type="compositionally biased region" description="Basic and acidic residues" evidence="1">
    <location>
        <begin position="27"/>
        <end position="36"/>
    </location>
</feature>
<dbReference type="AlphaFoldDB" id="A0A2B7YBX4"/>
<evidence type="ECO:0000313" key="2">
    <source>
        <dbReference type="EMBL" id="PGH19036.1"/>
    </source>
</evidence>
<protein>
    <submittedName>
        <fullName evidence="2">Uncharacterized protein</fullName>
    </submittedName>
</protein>
<feature type="compositionally biased region" description="Basic and acidic residues" evidence="1">
    <location>
        <begin position="52"/>
        <end position="70"/>
    </location>
</feature>
<dbReference type="Proteomes" id="UP000223968">
    <property type="component" value="Unassembled WGS sequence"/>
</dbReference>
<feature type="region of interest" description="Disordered" evidence="1">
    <location>
        <begin position="1"/>
        <end position="78"/>
    </location>
</feature>
<proteinExistence type="predicted"/>
<dbReference type="EMBL" id="PDNB01000001">
    <property type="protein sequence ID" value="PGH19036.1"/>
    <property type="molecule type" value="Genomic_DNA"/>
</dbReference>
<keyword evidence="3" id="KW-1185">Reference proteome</keyword>